<keyword evidence="9" id="KW-1185">Reference proteome</keyword>
<dbReference type="EMBL" id="AGUD01000011">
    <property type="protein sequence ID" value="EHN12740.1"/>
    <property type="molecule type" value="Genomic_DNA"/>
</dbReference>
<keyword evidence="2 7" id="KW-0349">Heme</keyword>
<protein>
    <submittedName>
        <fullName evidence="8">Cytochrome P450</fullName>
    </submittedName>
</protein>
<dbReference type="AlphaFoldDB" id="H0E0K6"/>
<evidence type="ECO:0000313" key="8">
    <source>
        <dbReference type="EMBL" id="EHN12740.1"/>
    </source>
</evidence>
<keyword evidence="5 7" id="KW-0408">Iron</keyword>
<dbReference type="InterPro" id="IPR002397">
    <property type="entry name" value="Cyt_P450_B"/>
</dbReference>
<dbReference type="SUPFAM" id="SSF48264">
    <property type="entry name" value="Cytochrome P450"/>
    <property type="match status" value="1"/>
</dbReference>
<organism evidence="8 9">
    <name type="scientific">Patulibacter medicamentivorans</name>
    <dbReference type="NCBI Taxonomy" id="1097667"/>
    <lineage>
        <taxon>Bacteria</taxon>
        <taxon>Bacillati</taxon>
        <taxon>Actinomycetota</taxon>
        <taxon>Thermoleophilia</taxon>
        <taxon>Solirubrobacterales</taxon>
        <taxon>Patulibacteraceae</taxon>
        <taxon>Patulibacter</taxon>
    </lineage>
</organism>
<comment type="caution">
    <text evidence="8">The sequence shown here is derived from an EMBL/GenBank/DDBJ whole genome shotgun (WGS) entry which is preliminary data.</text>
</comment>
<evidence type="ECO:0000256" key="5">
    <source>
        <dbReference type="ARBA" id="ARBA00023004"/>
    </source>
</evidence>
<dbReference type="PANTHER" id="PTHR46696:SF1">
    <property type="entry name" value="CYTOCHROME P450 YJIB-RELATED"/>
    <property type="match status" value="1"/>
</dbReference>
<dbReference type="GO" id="GO:0020037">
    <property type="term" value="F:heme binding"/>
    <property type="evidence" value="ECO:0007669"/>
    <property type="project" value="InterPro"/>
</dbReference>
<evidence type="ECO:0000256" key="6">
    <source>
        <dbReference type="ARBA" id="ARBA00023033"/>
    </source>
</evidence>
<keyword evidence="6 7" id="KW-0503">Monooxygenase</keyword>
<evidence type="ECO:0000256" key="7">
    <source>
        <dbReference type="RuleBase" id="RU000461"/>
    </source>
</evidence>
<dbReference type="Gene3D" id="1.10.630.10">
    <property type="entry name" value="Cytochrome P450"/>
    <property type="match status" value="1"/>
</dbReference>
<accession>H0E0K6</accession>
<name>H0E0K6_9ACTN</name>
<evidence type="ECO:0000256" key="4">
    <source>
        <dbReference type="ARBA" id="ARBA00023002"/>
    </source>
</evidence>
<evidence type="ECO:0000256" key="2">
    <source>
        <dbReference type="ARBA" id="ARBA00022617"/>
    </source>
</evidence>
<dbReference type="GO" id="GO:0016705">
    <property type="term" value="F:oxidoreductase activity, acting on paired donors, with incorporation or reduction of molecular oxygen"/>
    <property type="evidence" value="ECO:0007669"/>
    <property type="project" value="InterPro"/>
</dbReference>
<dbReference type="GO" id="GO:0004497">
    <property type="term" value="F:monooxygenase activity"/>
    <property type="evidence" value="ECO:0007669"/>
    <property type="project" value="UniProtKB-KW"/>
</dbReference>
<dbReference type="PATRIC" id="fig|1097667.3.peg.312"/>
<dbReference type="PRINTS" id="PR00385">
    <property type="entry name" value="P450"/>
</dbReference>
<proteinExistence type="inferred from homology"/>
<keyword evidence="3 7" id="KW-0479">Metal-binding</keyword>
<evidence type="ECO:0000313" key="9">
    <source>
        <dbReference type="Proteomes" id="UP000005143"/>
    </source>
</evidence>
<gene>
    <name evidence="8" type="ORF">PAI11_03140</name>
</gene>
<evidence type="ECO:0000256" key="1">
    <source>
        <dbReference type="ARBA" id="ARBA00010617"/>
    </source>
</evidence>
<comment type="similarity">
    <text evidence="1 7">Belongs to the cytochrome P450 family.</text>
</comment>
<dbReference type="Pfam" id="PF00067">
    <property type="entry name" value="p450"/>
    <property type="match status" value="1"/>
</dbReference>
<dbReference type="Proteomes" id="UP000005143">
    <property type="component" value="Unassembled WGS sequence"/>
</dbReference>
<dbReference type="InterPro" id="IPR017972">
    <property type="entry name" value="Cyt_P450_CS"/>
</dbReference>
<evidence type="ECO:0000256" key="3">
    <source>
        <dbReference type="ARBA" id="ARBA00022723"/>
    </source>
</evidence>
<dbReference type="GO" id="GO:0005506">
    <property type="term" value="F:iron ion binding"/>
    <property type="evidence" value="ECO:0007669"/>
    <property type="project" value="InterPro"/>
</dbReference>
<sequence>MECKRGTTVTEPVDHPIERAGVLDPPPALRALAERAPISRLRFSDGRAGWLVTSYALGRALLVDNRFRVDPVTLPHGDPEMLEEIERIDTSMPESEGVLIRLHPPQHTRIRKAAARYFTVRAVREQQQAIERIVGDRLDAMAAAGGPIDLVTAFALPVSSFSICQQLGVSPEDRERFERPSAVLADPHLDAGQKRDALVAFYDYCRQVVAEKRASPRPDILSDLVEQGELSEDEIVGLARQLFEAGHETTAAQLSLGVLALLGDRARWERLRADPSQVGNAVEELLRYLSILQLGSFARTASEDVELGDVVIRAGETVVVSIPAANRDPGKFPDPDELDLGRNAAGHLAFGHGRHMCIGQHLARLELEVALRGLIERFPNLDLAVPLAEIRFLGGEHQMYGVEALPVAW</sequence>
<dbReference type="PANTHER" id="PTHR46696">
    <property type="entry name" value="P450, PUTATIVE (EUROFUNG)-RELATED"/>
    <property type="match status" value="1"/>
</dbReference>
<keyword evidence="4 7" id="KW-0560">Oxidoreductase</keyword>
<dbReference type="CDD" id="cd11030">
    <property type="entry name" value="CYP105-like"/>
    <property type="match status" value="1"/>
</dbReference>
<dbReference type="FunFam" id="1.10.630.10:FF:000018">
    <property type="entry name" value="Cytochrome P450 monooxygenase"/>
    <property type="match status" value="1"/>
</dbReference>
<dbReference type="InterPro" id="IPR001128">
    <property type="entry name" value="Cyt_P450"/>
</dbReference>
<dbReference type="PRINTS" id="PR00359">
    <property type="entry name" value="BP450"/>
</dbReference>
<dbReference type="PROSITE" id="PS00086">
    <property type="entry name" value="CYTOCHROME_P450"/>
    <property type="match status" value="1"/>
</dbReference>
<dbReference type="InterPro" id="IPR036396">
    <property type="entry name" value="Cyt_P450_sf"/>
</dbReference>
<reference evidence="8 9" key="1">
    <citation type="journal article" date="2013" name="Biodegradation">
        <title>Quantitative proteomic analysis of ibuprofen-degrading Patulibacter sp. strain I11.</title>
        <authorList>
            <person name="Almeida B."/>
            <person name="Kjeldal H."/>
            <person name="Lolas I."/>
            <person name="Knudsen A.D."/>
            <person name="Carvalho G."/>
            <person name="Nielsen K.L."/>
            <person name="Barreto Crespo M.T."/>
            <person name="Stensballe A."/>
            <person name="Nielsen J.L."/>
        </authorList>
    </citation>
    <scope>NUCLEOTIDE SEQUENCE [LARGE SCALE GENOMIC DNA]</scope>
    <source>
        <strain evidence="8 9">I11</strain>
    </source>
</reference>